<dbReference type="SUPFAM" id="SSF63748">
    <property type="entry name" value="Tudor/PWWP/MBT"/>
    <property type="match status" value="1"/>
</dbReference>
<dbReference type="AlphaFoldDB" id="A0A0R3RW62"/>
<evidence type="ECO:0000256" key="1">
    <source>
        <dbReference type="SAM" id="MobiDB-lite"/>
    </source>
</evidence>
<dbReference type="Pfam" id="PF00567">
    <property type="entry name" value="TUDOR"/>
    <property type="match status" value="1"/>
</dbReference>
<name>A0A0R3RW62_9BILA</name>
<organism evidence="3 4">
    <name type="scientific">Elaeophora elaphi</name>
    <dbReference type="NCBI Taxonomy" id="1147741"/>
    <lineage>
        <taxon>Eukaryota</taxon>
        <taxon>Metazoa</taxon>
        <taxon>Ecdysozoa</taxon>
        <taxon>Nematoda</taxon>
        <taxon>Chromadorea</taxon>
        <taxon>Rhabditida</taxon>
        <taxon>Spirurina</taxon>
        <taxon>Spiruromorpha</taxon>
        <taxon>Filarioidea</taxon>
        <taxon>Onchocercidae</taxon>
        <taxon>Elaeophora</taxon>
    </lineage>
</organism>
<dbReference type="Gene3D" id="2.30.30.140">
    <property type="match status" value="1"/>
</dbReference>
<keyword evidence="3" id="KW-1185">Reference proteome</keyword>
<dbReference type="STRING" id="1147741.A0A0R3RW62"/>
<dbReference type="PANTHER" id="PTHR22948">
    <property type="entry name" value="TUDOR DOMAIN CONTAINING PROTEIN"/>
    <property type="match status" value="1"/>
</dbReference>
<reference evidence="4" key="1">
    <citation type="submission" date="2017-02" db="UniProtKB">
        <authorList>
            <consortium name="WormBaseParasite"/>
        </authorList>
    </citation>
    <scope>IDENTIFICATION</scope>
</reference>
<dbReference type="Proteomes" id="UP000050640">
    <property type="component" value="Unplaced"/>
</dbReference>
<evidence type="ECO:0000313" key="3">
    <source>
        <dbReference type="Proteomes" id="UP000050640"/>
    </source>
</evidence>
<evidence type="ECO:0000259" key="2">
    <source>
        <dbReference type="PROSITE" id="PS50304"/>
    </source>
</evidence>
<dbReference type="InterPro" id="IPR002999">
    <property type="entry name" value="Tudor"/>
</dbReference>
<sequence>MKSCDCGRVKHISSLKRSCQNKNQRHPVSMIESIQMQQFQFNGPLNNPGSKYNYLHGQGSMETGIHRDAIRRVRNRNGCRKSKSSRSMENDLSQCMQSRHMIPSIIPVIAPVVVPIQYFPGYETCNQGICSISGHGKRIQYQCNNSRYKQLNGGKLKVKRNNVHKQMRKHPPKSSVHMVKKWQRNDRSATDKGRTFYVRRIRNREGKLLYTSDESSADETFPAETKSSLIVSNDDDVSEEKTDVTTNLLEKEPALDINEPLTSFVDPGKCAPIYQAFFEHVQVNEGDEVLVRRSDDDYENKNWPLFFVQIQRDDLLDVLEEQLDSLQPTASISKEELQVGTLCISFCRAFESMFRAVITNICNADIEVHYIDYGNYETVKKDDLKSISNLPEIARTYPGMAIPCMLFNSHAATLCVGAEDEVVAKLKDAVSCEHHSFRIQVLEILEDGICIVKHISS</sequence>
<feature type="region of interest" description="Disordered" evidence="1">
    <location>
        <begin position="163"/>
        <end position="188"/>
    </location>
</feature>
<dbReference type="PROSITE" id="PS50304">
    <property type="entry name" value="TUDOR"/>
    <property type="match status" value="1"/>
</dbReference>
<dbReference type="PANTHER" id="PTHR22948:SF29">
    <property type="entry name" value="FI02030P-RELATED"/>
    <property type="match status" value="1"/>
</dbReference>
<feature type="compositionally biased region" description="Basic residues" evidence="1">
    <location>
        <begin position="163"/>
        <end position="182"/>
    </location>
</feature>
<accession>A0A0R3RW62</accession>
<dbReference type="WBParaSite" id="EEL_0000638501-mRNA-1">
    <property type="protein sequence ID" value="EEL_0000638501-mRNA-1"/>
    <property type="gene ID" value="EEL_0000638501"/>
</dbReference>
<protein>
    <submittedName>
        <fullName evidence="4">Tudor domain-containing protein</fullName>
    </submittedName>
</protein>
<evidence type="ECO:0000313" key="4">
    <source>
        <dbReference type="WBParaSite" id="EEL_0000638501-mRNA-1"/>
    </source>
</evidence>
<dbReference type="SMART" id="SM00333">
    <property type="entry name" value="TUDOR"/>
    <property type="match status" value="1"/>
</dbReference>
<dbReference type="InterPro" id="IPR050621">
    <property type="entry name" value="Tudor_domain_containing"/>
</dbReference>
<feature type="domain" description="Tudor" evidence="2">
    <location>
        <begin position="336"/>
        <end position="394"/>
    </location>
</feature>
<proteinExistence type="predicted"/>